<dbReference type="Proteomes" id="UP001515480">
    <property type="component" value="Unassembled WGS sequence"/>
</dbReference>
<dbReference type="AlphaFoldDB" id="A0AB34K0U3"/>
<organism evidence="1 2">
    <name type="scientific">Prymnesium parvum</name>
    <name type="common">Toxic golden alga</name>
    <dbReference type="NCBI Taxonomy" id="97485"/>
    <lineage>
        <taxon>Eukaryota</taxon>
        <taxon>Haptista</taxon>
        <taxon>Haptophyta</taxon>
        <taxon>Prymnesiophyceae</taxon>
        <taxon>Prymnesiales</taxon>
        <taxon>Prymnesiaceae</taxon>
        <taxon>Prymnesium</taxon>
    </lineage>
</organism>
<evidence type="ECO:0000313" key="1">
    <source>
        <dbReference type="EMBL" id="KAL1526778.1"/>
    </source>
</evidence>
<proteinExistence type="predicted"/>
<protein>
    <submittedName>
        <fullName evidence="1">Uncharacterized protein</fullName>
    </submittedName>
</protein>
<accession>A0AB34K0U3</accession>
<sequence length="238" mass="26350">MACKDCAFTGGMSTSSGEARSWCASARGARVLVACRRCVPGSVVWRCARCYHKLKIGIEQRMPKLETSCVEAIVRPELRALLDIDWKVLGPDASTLSASSMLDYDIELGAWCWRGACASCYDFEVEPVHACMPRGFAALMPQVVSDVVLDILAPTMHPRSGLVEAMSPCRVRVVTMAAVITHDESMRALFRLADDKEHCNYKLLWSQPPPRAEDGRPRWLLVRWVAPGEEPKLLSLGV</sequence>
<comment type="caution">
    <text evidence="1">The sequence shown here is derived from an EMBL/GenBank/DDBJ whole genome shotgun (WGS) entry which is preliminary data.</text>
</comment>
<dbReference type="EMBL" id="JBGBPQ010000003">
    <property type="protein sequence ID" value="KAL1526778.1"/>
    <property type="molecule type" value="Genomic_DNA"/>
</dbReference>
<evidence type="ECO:0000313" key="2">
    <source>
        <dbReference type="Proteomes" id="UP001515480"/>
    </source>
</evidence>
<gene>
    <name evidence="1" type="ORF">AB1Y20_015474</name>
</gene>
<keyword evidence="2" id="KW-1185">Reference proteome</keyword>
<name>A0AB34K0U3_PRYPA</name>
<reference evidence="1 2" key="1">
    <citation type="journal article" date="2024" name="Science">
        <title>Giant polyketide synthase enzymes in the biosynthesis of giant marine polyether toxins.</title>
        <authorList>
            <person name="Fallon T.R."/>
            <person name="Shende V.V."/>
            <person name="Wierzbicki I.H."/>
            <person name="Pendleton A.L."/>
            <person name="Watervoot N.F."/>
            <person name="Auber R.P."/>
            <person name="Gonzalez D.J."/>
            <person name="Wisecaver J.H."/>
            <person name="Moore B.S."/>
        </authorList>
    </citation>
    <scope>NUCLEOTIDE SEQUENCE [LARGE SCALE GENOMIC DNA]</scope>
    <source>
        <strain evidence="1 2">12B1</strain>
    </source>
</reference>